<keyword evidence="1" id="KW-0812">Transmembrane</keyword>
<gene>
    <name evidence="2" type="ORF">V6N11_001801</name>
</gene>
<keyword evidence="3" id="KW-1185">Reference proteome</keyword>
<feature type="transmembrane region" description="Helical" evidence="1">
    <location>
        <begin position="109"/>
        <end position="128"/>
    </location>
</feature>
<protein>
    <submittedName>
        <fullName evidence="2">Uncharacterized protein</fullName>
    </submittedName>
</protein>
<name>A0ABR2QTQ6_9ROSI</name>
<evidence type="ECO:0000256" key="1">
    <source>
        <dbReference type="SAM" id="Phobius"/>
    </source>
</evidence>
<dbReference type="EMBL" id="JBBPBN010000031">
    <property type="protein sequence ID" value="KAK9003983.1"/>
    <property type="molecule type" value="Genomic_DNA"/>
</dbReference>
<organism evidence="2 3">
    <name type="scientific">Hibiscus sabdariffa</name>
    <name type="common">roselle</name>
    <dbReference type="NCBI Taxonomy" id="183260"/>
    <lineage>
        <taxon>Eukaryota</taxon>
        <taxon>Viridiplantae</taxon>
        <taxon>Streptophyta</taxon>
        <taxon>Embryophyta</taxon>
        <taxon>Tracheophyta</taxon>
        <taxon>Spermatophyta</taxon>
        <taxon>Magnoliopsida</taxon>
        <taxon>eudicotyledons</taxon>
        <taxon>Gunneridae</taxon>
        <taxon>Pentapetalae</taxon>
        <taxon>rosids</taxon>
        <taxon>malvids</taxon>
        <taxon>Malvales</taxon>
        <taxon>Malvaceae</taxon>
        <taxon>Malvoideae</taxon>
        <taxon>Hibiscus</taxon>
    </lineage>
</organism>
<reference evidence="2 3" key="1">
    <citation type="journal article" date="2024" name="G3 (Bethesda)">
        <title>Genome assembly of Hibiscus sabdariffa L. provides insights into metabolisms of medicinal natural products.</title>
        <authorList>
            <person name="Kim T."/>
        </authorList>
    </citation>
    <scope>NUCLEOTIDE SEQUENCE [LARGE SCALE GENOMIC DNA]</scope>
    <source>
        <strain evidence="2">TK-2024</strain>
        <tissue evidence="2">Old leaves</tissue>
    </source>
</reference>
<evidence type="ECO:0000313" key="3">
    <source>
        <dbReference type="Proteomes" id="UP001396334"/>
    </source>
</evidence>
<sequence>MQKATLVYLMDRLVVLRNVADIEEKEPKGEPSLLEMWTRAFETVGAFFTQVLRGYAAKLAGNMMGALATATLTTTPLKRGTLSALMVRIPVVDLAVKILGIILENSPSHVSSMILFVIYCVFIVLFTIGA</sequence>
<dbReference type="Proteomes" id="UP001396334">
    <property type="component" value="Unassembled WGS sequence"/>
</dbReference>
<evidence type="ECO:0000313" key="2">
    <source>
        <dbReference type="EMBL" id="KAK9003983.1"/>
    </source>
</evidence>
<keyword evidence="1" id="KW-0472">Membrane</keyword>
<proteinExistence type="predicted"/>
<accession>A0ABR2QTQ6</accession>
<comment type="caution">
    <text evidence="2">The sequence shown here is derived from an EMBL/GenBank/DDBJ whole genome shotgun (WGS) entry which is preliminary data.</text>
</comment>
<keyword evidence="1" id="KW-1133">Transmembrane helix</keyword>